<sequence length="252" mass="26968">MIVFLLFVVVETLLDSGFDPRAVGRTMDYFTYLGTGRKVWIGVLTLVGGGLSLVVTVGACRLFVREIDTLDTVDLGVFTDRILRAVGSLLVVQIALGVALAVALLGLQLLAVIGLPMVVLGLVALAGLWIYAAVTVPFVPFAIAVENRGPFAALGRSAEIARDHRRSLLGIVLVWIVTVTPFSVLDGIRWTTNHDSGAVMESVVGFAVPAFRLASTFWWAVVSTVLIAVLAEIYTTVTGETDGFESDDTSRE</sequence>
<feature type="transmembrane region" description="Helical" evidence="1">
    <location>
        <begin position="166"/>
        <end position="185"/>
    </location>
</feature>
<evidence type="ECO:0000313" key="4">
    <source>
        <dbReference type="Proteomes" id="UP000244727"/>
    </source>
</evidence>
<feature type="transmembrane region" description="Helical" evidence="1">
    <location>
        <begin position="39"/>
        <end position="64"/>
    </location>
</feature>
<dbReference type="KEGG" id="harc:HARCEL1_01555"/>
<dbReference type="Proteomes" id="UP000244727">
    <property type="component" value="Chromosome"/>
</dbReference>
<evidence type="ECO:0000313" key="3">
    <source>
        <dbReference type="EMBL" id="AWB26493.1"/>
    </source>
</evidence>
<keyword evidence="4" id="KW-1185">Reference proteome</keyword>
<dbReference type="Pfam" id="PF25231">
    <property type="entry name" value="DUF7847"/>
    <property type="match status" value="1"/>
</dbReference>
<gene>
    <name evidence="3" type="ORF">HARCEL1_01555</name>
</gene>
<feature type="transmembrane region" description="Helical" evidence="1">
    <location>
        <begin position="117"/>
        <end position="145"/>
    </location>
</feature>
<keyword evidence="1" id="KW-1133">Transmembrane helix</keyword>
<dbReference type="EMBL" id="CP028858">
    <property type="protein sequence ID" value="AWB26493.1"/>
    <property type="molecule type" value="Genomic_DNA"/>
</dbReference>
<accession>A0A2R4WY85</accession>
<reference evidence="3 4" key="1">
    <citation type="submission" date="2018-04" db="EMBL/GenBank/DDBJ databases">
        <title>Halococcoides cellulosivorans gen. nov., sp. nov., an extremely halophilic cellulose-utilizing haloarchaeon from hypersaline lakes.</title>
        <authorList>
            <person name="Sorokin D.Y."/>
            <person name="Toshchakov S.V."/>
            <person name="Samarov N.I."/>
            <person name="Korzhenkov A."/>
            <person name="Kublanov I.V."/>
        </authorList>
    </citation>
    <scope>NUCLEOTIDE SEQUENCE [LARGE SCALE GENOMIC DNA]</scope>
    <source>
        <strain evidence="3 4">HArcel1</strain>
    </source>
</reference>
<dbReference type="InterPro" id="IPR057169">
    <property type="entry name" value="DUF7847"/>
</dbReference>
<name>A0A2R4WY85_9EURY</name>
<organism evidence="3 4">
    <name type="scientific">Halococcoides cellulosivorans</name>
    <dbReference type="NCBI Taxonomy" id="1679096"/>
    <lineage>
        <taxon>Archaea</taxon>
        <taxon>Methanobacteriati</taxon>
        <taxon>Methanobacteriota</taxon>
        <taxon>Stenosarchaea group</taxon>
        <taxon>Halobacteria</taxon>
        <taxon>Halobacteriales</taxon>
        <taxon>Haloarculaceae</taxon>
        <taxon>Halococcoides</taxon>
    </lineage>
</organism>
<feature type="transmembrane region" description="Helical" evidence="1">
    <location>
        <begin position="85"/>
        <end position="111"/>
    </location>
</feature>
<keyword evidence="1" id="KW-0812">Transmembrane</keyword>
<dbReference type="AlphaFoldDB" id="A0A2R4WY85"/>
<evidence type="ECO:0000256" key="1">
    <source>
        <dbReference type="SAM" id="Phobius"/>
    </source>
</evidence>
<feature type="transmembrane region" description="Helical" evidence="1">
    <location>
        <begin position="217"/>
        <end position="237"/>
    </location>
</feature>
<feature type="domain" description="DUF7847" evidence="2">
    <location>
        <begin position="79"/>
        <end position="235"/>
    </location>
</feature>
<evidence type="ECO:0000259" key="2">
    <source>
        <dbReference type="Pfam" id="PF25231"/>
    </source>
</evidence>
<keyword evidence="1" id="KW-0472">Membrane</keyword>
<proteinExistence type="predicted"/>
<protein>
    <recommendedName>
        <fullName evidence="2">DUF7847 domain-containing protein</fullName>
    </recommendedName>
</protein>